<evidence type="ECO:0000259" key="1">
    <source>
        <dbReference type="Pfam" id="PF00535"/>
    </source>
</evidence>
<dbReference type="EMBL" id="PCSD01000107">
    <property type="protein sequence ID" value="PIP33403.1"/>
    <property type="molecule type" value="Genomic_DNA"/>
</dbReference>
<protein>
    <submittedName>
        <fullName evidence="2">Family 2 glycosyl transferase</fullName>
    </submittedName>
</protein>
<dbReference type="InterPro" id="IPR029044">
    <property type="entry name" value="Nucleotide-diphossugar_trans"/>
</dbReference>
<organism evidence="2 3">
    <name type="scientific">Candidatus Falkowbacteria bacterium CG23_combo_of_CG06-09_8_20_14_all_49_15</name>
    <dbReference type="NCBI Taxonomy" id="1974572"/>
    <lineage>
        <taxon>Bacteria</taxon>
        <taxon>Candidatus Falkowiibacteriota</taxon>
    </lineage>
</organism>
<dbReference type="AlphaFoldDB" id="A0A2G9ZJP2"/>
<proteinExistence type="predicted"/>
<sequence>MAKQGKISAVIPAWCEAESLGRVVAAVRKYVQEVIVVDDGSGDQTAAVARAAGAVVIRHLVNRGQGAALETGRRLALRRGADVIVHFDADDQFCAAEIPSVCLPIMAGEADIVFGSRFLGKPANIPWMKKMLLIPLAHLVNLLLFGRTLSDPQCGFRALSRRTAQAIVISQDGMAHCSEIIGLAFGGRWRIKEVAVTVHYHHYGQKFSGGVKIFSDLIKARLFNG</sequence>
<dbReference type="Gene3D" id="3.90.550.10">
    <property type="entry name" value="Spore Coat Polysaccharide Biosynthesis Protein SpsA, Chain A"/>
    <property type="match status" value="1"/>
</dbReference>
<dbReference type="InterPro" id="IPR001173">
    <property type="entry name" value="Glyco_trans_2-like"/>
</dbReference>
<accession>A0A2G9ZJP2</accession>
<dbReference type="InterPro" id="IPR050256">
    <property type="entry name" value="Glycosyltransferase_2"/>
</dbReference>
<dbReference type="Proteomes" id="UP000230729">
    <property type="component" value="Unassembled WGS sequence"/>
</dbReference>
<dbReference type="GO" id="GO:0016740">
    <property type="term" value="F:transferase activity"/>
    <property type="evidence" value="ECO:0007669"/>
    <property type="project" value="UniProtKB-KW"/>
</dbReference>
<keyword evidence="2" id="KW-0808">Transferase</keyword>
<evidence type="ECO:0000313" key="2">
    <source>
        <dbReference type="EMBL" id="PIP33403.1"/>
    </source>
</evidence>
<dbReference type="Pfam" id="PF00535">
    <property type="entry name" value="Glycos_transf_2"/>
    <property type="match status" value="1"/>
</dbReference>
<dbReference type="PANTHER" id="PTHR48090">
    <property type="entry name" value="UNDECAPRENYL-PHOSPHATE 4-DEOXY-4-FORMAMIDO-L-ARABINOSE TRANSFERASE-RELATED"/>
    <property type="match status" value="1"/>
</dbReference>
<evidence type="ECO:0000313" key="3">
    <source>
        <dbReference type="Proteomes" id="UP000230729"/>
    </source>
</evidence>
<comment type="caution">
    <text evidence="2">The sequence shown here is derived from an EMBL/GenBank/DDBJ whole genome shotgun (WGS) entry which is preliminary data.</text>
</comment>
<dbReference type="CDD" id="cd04179">
    <property type="entry name" value="DPM_DPG-synthase_like"/>
    <property type="match status" value="1"/>
</dbReference>
<gene>
    <name evidence="2" type="ORF">COX22_04490</name>
</gene>
<feature type="domain" description="Glycosyltransferase 2-like" evidence="1">
    <location>
        <begin position="8"/>
        <end position="162"/>
    </location>
</feature>
<reference evidence="2 3" key="1">
    <citation type="submission" date="2017-09" db="EMBL/GenBank/DDBJ databases">
        <title>Depth-based differentiation of microbial function through sediment-hosted aquifers and enrichment of novel symbionts in the deep terrestrial subsurface.</title>
        <authorList>
            <person name="Probst A.J."/>
            <person name="Ladd B."/>
            <person name="Jarett J.K."/>
            <person name="Geller-Mcgrath D.E."/>
            <person name="Sieber C.M."/>
            <person name="Emerson J.B."/>
            <person name="Anantharaman K."/>
            <person name="Thomas B.C."/>
            <person name="Malmstrom R."/>
            <person name="Stieglmeier M."/>
            <person name="Klingl A."/>
            <person name="Woyke T."/>
            <person name="Ryan C.M."/>
            <person name="Banfield J.F."/>
        </authorList>
    </citation>
    <scope>NUCLEOTIDE SEQUENCE [LARGE SCALE GENOMIC DNA]</scope>
    <source>
        <strain evidence="2">CG23_combo_of_CG06-09_8_20_14_all_49_15</strain>
    </source>
</reference>
<dbReference type="PANTHER" id="PTHR48090:SF7">
    <property type="entry name" value="RFBJ PROTEIN"/>
    <property type="match status" value="1"/>
</dbReference>
<dbReference type="SUPFAM" id="SSF53448">
    <property type="entry name" value="Nucleotide-diphospho-sugar transferases"/>
    <property type="match status" value="1"/>
</dbReference>
<name>A0A2G9ZJP2_9BACT</name>